<keyword evidence="2" id="KW-1185">Reference proteome</keyword>
<dbReference type="OrthoDB" id="6169442at2"/>
<gene>
    <name evidence="1" type="ORF">CUC44_19685</name>
</gene>
<dbReference type="Pfam" id="PF06108">
    <property type="entry name" value="DUF952"/>
    <property type="match status" value="1"/>
</dbReference>
<proteinExistence type="predicted"/>
<sequence length="118" mass="13649">MSVLYRVVSESTWQQAQQLGHLPLCGNDRKERGIHLNLPEAVEYTINRYFSAHENPRVLVVNTSLFAERIEWRDPIELEPWQRPLARIDNLPLSAVIDTNPIKPSHLDASPALRWVRS</sequence>
<protein>
    <submittedName>
        <fullName evidence="1">DUF952 domain-containing protein</fullName>
    </submittedName>
</protein>
<dbReference type="InterPro" id="IPR009297">
    <property type="entry name" value="DUF952"/>
</dbReference>
<dbReference type="EMBL" id="PGCP01000041">
    <property type="protein sequence ID" value="PJC91559.1"/>
    <property type="molecule type" value="Genomic_DNA"/>
</dbReference>
<comment type="caution">
    <text evidence="1">The sequence shown here is derived from an EMBL/GenBank/DDBJ whole genome shotgun (WGS) entry which is preliminary data.</text>
</comment>
<dbReference type="AlphaFoldDB" id="A0A2M8H4R3"/>
<reference evidence="1 2" key="1">
    <citation type="submission" date="2017-11" db="EMBL/GenBank/DDBJ databases">
        <title>Draft genome sequence of environmental isolate Aeromonas lusitania sp. nov. MDC 2473.</title>
        <authorList>
            <person name="Colston S.M."/>
            <person name="Navarro A."/>
            <person name="Martinez-Murcia A.J."/>
            <person name="Graf J."/>
        </authorList>
    </citation>
    <scope>NUCLEOTIDE SEQUENCE [LARGE SCALE GENOMIC DNA]</scope>
    <source>
        <strain evidence="1 2">MDC 2473</strain>
    </source>
</reference>
<name>A0A2M8H4R3_9GAMM</name>
<evidence type="ECO:0000313" key="2">
    <source>
        <dbReference type="Proteomes" id="UP000232060"/>
    </source>
</evidence>
<organism evidence="1 2">
    <name type="scientific">Aeromonas lusitana</name>
    <dbReference type="NCBI Taxonomy" id="931529"/>
    <lineage>
        <taxon>Bacteria</taxon>
        <taxon>Pseudomonadati</taxon>
        <taxon>Pseudomonadota</taxon>
        <taxon>Gammaproteobacteria</taxon>
        <taxon>Aeromonadales</taxon>
        <taxon>Aeromonadaceae</taxon>
        <taxon>Aeromonas</taxon>
    </lineage>
</organism>
<accession>A0A2M8H4R3</accession>
<evidence type="ECO:0000313" key="1">
    <source>
        <dbReference type="EMBL" id="PJC91559.1"/>
    </source>
</evidence>
<dbReference type="SUPFAM" id="SSF56399">
    <property type="entry name" value="ADP-ribosylation"/>
    <property type="match status" value="1"/>
</dbReference>
<dbReference type="Gene3D" id="3.20.170.20">
    <property type="entry name" value="Protein of unknown function DUF952"/>
    <property type="match status" value="1"/>
</dbReference>
<dbReference type="Proteomes" id="UP000232060">
    <property type="component" value="Unassembled WGS sequence"/>
</dbReference>